<keyword evidence="2" id="KW-1185">Reference proteome</keyword>
<dbReference type="InterPro" id="IPR021109">
    <property type="entry name" value="Peptidase_aspartic_dom_sf"/>
</dbReference>
<name>A0AAU9UJU2_EUPED</name>
<comment type="caution">
    <text evidence="1">The sequence shown here is derived from an EMBL/GenBank/DDBJ whole genome shotgun (WGS) entry which is preliminary data.</text>
</comment>
<dbReference type="SUPFAM" id="SSF50630">
    <property type="entry name" value="Acid proteases"/>
    <property type="match status" value="1"/>
</dbReference>
<evidence type="ECO:0000313" key="1">
    <source>
        <dbReference type="EMBL" id="CAH2099949.1"/>
    </source>
</evidence>
<gene>
    <name evidence="1" type="ORF">EEDITHA_LOCUS14867</name>
</gene>
<dbReference type="Gene3D" id="2.40.70.10">
    <property type="entry name" value="Acid Proteases"/>
    <property type="match status" value="1"/>
</dbReference>
<reference evidence="1" key="1">
    <citation type="submission" date="2022-03" db="EMBL/GenBank/DDBJ databases">
        <authorList>
            <person name="Tunstrom K."/>
        </authorList>
    </citation>
    <scope>NUCLEOTIDE SEQUENCE</scope>
</reference>
<dbReference type="GO" id="GO:0006508">
    <property type="term" value="P:proteolysis"/>
    <property type="evidence" value="ECO:0007669"/>
    <property type="project" value="InterPro"/>
</dbReference>
<proteinExistence type="predicted"/>
<dbReference type="PROSITE" id="PS00141">
    <property type="entry name" value="ASP_PROTEASE"/>
    <property type="match status" value="1"/>
</dbReference>
<dbReference type="AlphaFoldDB" id="A0AAU9UJU2"/>
<dbReference type="Proteomes" id="UP001153954">
    <property type="component" value="Unassembled WGS sequence"/>
</dbReference>
<evidence type="ECO:0000313" key="2">
    <source>
        <dbReference type="Proteomes" id="UP001153954"/>
    </source>
</evidence>
<dbReference type="CDD" id="cd00303">
    <property type="entry name" value="retropepsin_like"/>
    <property type="match status" value="1"/>
</dbReference>
<accession>A0AAU9UJU2</accession>
<sequence length="225" mass="25637">MNSFIKKVTLPHVFLLTKHTTQSLVLLVDTGSSASLVKQESLYKKPQLSTEIVRLKAINDSGTYCETLGTFQMQFYLSLEVFSYKFHVVKDVSLDYDCIIGTDCLGHLKAVIDYDKECLTMNNHTLPLRFKLPIYKIPARSEAVIECGVSNNIDDLPFLKEALVLDHQIFEGVYVANCIVTLKPNCRVNVSILNTAESEIEVNNYSGYLTPIREQPYRMFDNFQY</sequence>
<protein>
    <recommendedName>
        <fullName evidence="3">Peptidase A2 domain-containing protein</fullName>
    </recommendedName>
</protein>
<dbReference type="InterPro" id="IPR001969">
    <property type="entry name" value="Aspartic_peptidase_AS"/>
</dbReference>
<dbReference type="GO" id="GO:0004190">
    <property type="term" value="F:aspartic-type endopeptidase activity"/>
    <property type="evidence" value="ECO:0007669"/>
    <property type="project" value="InterPro"/>
</dbReference>
<evidence type="ECO:0008006" key="3">
    <source>
        <dbReference type="Google" id="ProtNLM"/>
    </source>
</evidence>
<dbReference type="EMBL" id="CAKOGL010000022">
    <property type="protein sequence ID" value="CAH2099949.1"/>
    <property type="molecule type" value="Genomic_DNA"/>
</dbReference>
<organism evidence="1 2">
    <name type="scientific">Euphydryas editha</name>
    <name type="common">Edith's checkerspot</name>
    <dbReference type="NCBI Taxonomy" id="104508"/>
    <lineage>
        <taxon>Eukaryota</taxon>
        <taxon>Metazoa</taxon>
        <taxon>Ecdysozoa</taxon>
        <taxon>Arthropoda</taxon>
        <taxon>Hexapoda</taxon>
        <taxon>Insecta</taxon>
        <taxon>Pterygota</taxon>
        <taxon>Neoptera</taxon>
        <taxon>Endopterygota</taxon>
        <taxon>Lepidoptera</taxon>
        <taxon>Glossata</taxon>
        <taxon>Ditrysia</taxon>
        <taxon>Papilionoidea</taxon>
        <taxon>Nymphalidae</taxon>
        <taxon>Nymphalinae</taxon>
        <taxon>Euphydryas</taxon>
    </lineage>
</organism>